<dbReference type="AlphaFoldDB" id="A0A4R6RY93"/>
<gene>
    <name evidence="2" type="ORF">EV186_108113</name>
</gene>
<feature type="domain" description="Serine aminopeptidase S33" evidence="1">
    <location>
        <begin position="27"/>
        <end position="271"/>
    </location>
</feature>
<dbReference type="InterPro" id="IPR022742">
    <property type="entry name" value="Hydrolase_4"/>
</dbReference>
<sequence>MSTYTTFTFPGSDGTPITAYRWDPQAAPKAILQITHGVGEHALRYTEPAERFAAEGFVVYAQDHRGHGATAGSPEQFGQIGTDGWYALVADIGALSAVARRENPGLRLTLLSHSLGSFATQQYLIDHSGDVDGVILTGTAAIDLLAPALDLDNPVGLDLFNAAFQPARTDFDWLSRDESMVDAYLADPRTGFNLDQDGLKAMFDGAAKAATATDQVRSDLPLYIAVGAMDPVNGGLALLTALEQRYRDAGLTNLTVVTYPEARHEILNETNRDEVLDAMVDWVHAQKLG</sequence>
<reference evidence="2 3" key="1">
    <citation type="submission" date="2019-03" db="EMBL/GenBank/DDBJ databases">
        <title>Genomic Encyclopedia of Type Strains, Phase IV (KMG-IV): sequencing the most valuable type-strain genomes for metagenomic binning, comparative biology and taxonomic classification.</title>
        <authorList>
            <person name="Goeker M."/>
        </authorList>
    </citation>
    <scope>NUCLEOTIDE SEQUENCE [LARGE SCALE GENOMIC DNA]</scope>
    <source>
        <strain evidence="2 3">DSM 45361</strain>
    </source>
</reference>
<dbReference type="PANTHER" id="PTHR11614">
    <property type="entry name" value="PHOSPHOLIPASE-RELATED"/>
    <property type="match status" value="1"/>
</dbReference>
<evidence type="ECO:0000313" key="3">
    <source>
        <dbReference type="Proteomes" id="UP000295444"/>
    </source>
</evidence>
<dbReference type="Pfam" id="PF12146">
    <property type="entry name" value="Hydrolase_4"/>
    <property type="match status" value="1"/>
</dbReference>
<dbReference type="GO" id="GO:0016787">
    <property type="term" value="F:hydrolase activity"/>
    <property type="evidence" value="ECO:0007669"/>
    <property type="project" value="UniProtKB-KW"/>
</dbReference>
<name>A0A4R6RY93_LABRH</name>
<dbReference type="OrthoDB" id="9806902at2"/>
<keyword evidence="3" id="KW-1185">Reference proteome</keyword>
<organism evidence="2 3">
    <name type="scientific">Labedaea rhizosphaerae</name>
    <dbReference type="NCBI Taxonomy" id="598644"/>
    <lineage>
        <taxon>Bacteria</taxon>
        <taxon>Bacillati</taxon>
        <taxon>Actinomycetota</taxon>
        <taxon>Actinomycetes</taxon>
        <taxon>Pseudonocardiales</taxon>
        <taxon>Pseudonocardiaceae</taxon>
        <taxon>Labedaea</taxon>
    </lineage>
</organism>
<dbReference type="Proteomes" id="UP000295444">
    <property type="component" value="Unassembled WGS sequence"/>
</dbReference>
<proteinExistence type="predicted"/>
<dbReference type="Gene3D" id="3.40.50.1820">
    <property type="entry name" value="alpha/beta hydrolase"/>
    <property type="match status" value="1"/>
</dbReference>
<dbReference type="EMBL" id="SNXZ01000008">
    <property type="protein sequence ID" value="TDP91903.1"/>
    <property type="molecule type" value="Genomic_DNA"/>
</dbReference>
<protein>
    <submittedName>
        <fullName evidence="2">Alpha-beta hydrolase superfamily lysophospholipase</fullName>
    </submittedName>
</protein>
<evidence type="ECO:0000313" key="2">
    <source>
        <dbReference type="EMBL" id="TDP91903.1"/>
    </source>
</evidence>
<dbReference type="SUPFAM" id="SSF53474">
    <property type="entry name" value="alpha/beta-Hydrolases"/>
    <property type="match status" value="1"/>
</dbReference>
<dbReference type="RefSeq" id="WP_133853479.1">
    <property type="nucleotide sequence ID" value="NZ_SNXZ01000008.1"/>
</dbReference>
<comment type="caution">
    <text evidence="2">The sequence shown here is derived from an EMBL/GenBank/DDBJ whole genome shotgun (WGS) entry which is preliminary data.</text>
</comment>
<accession>A0A4R6RY93</accession>
<keyword evidence="2" id="KW-0378">Hydrolase</keyword>
<evidence type="ECO:0000259" key="1">
    <source>
        <dbReference type="Pfam" id="PF12146"/>
    </source>
</evidence>
<dbReference type="InterPro" id="IPR051044">
    <property type="entry name" value="MAG_DAG_Lipase"/>
</dbReference>
<dbReference type="InterPro" id="IPR029058">
    <property type="entry name" value="AB_hydrolase_fold"/>
</dbReference>